<protein>
    <submittedName>
        <fullName evidence="1">Uncharacterized protein</fullName>
    </submittedName>
</protein>
<evidence type="ECO:0000313" key="2">
    <source>
        <dbReference type="Proteomes" id="UP000776164"/>
    </source>
</evidence>
<sequence length="269" mass="27524">MKAQLSVASRPETAELTRAVVASLPQSFSLAAGDATLADVTVIGGARGWASTASHLIAAGAERVIVIDPRADDPSAIGGVAALADSVGTRVVLSEPFAGNAGLAAAASSFSGSALISIVGLVTGDLDENLLTHLRLARLAGLADVSIGDTRTTERARLSTATARLGDSSTIVRSLLARSLAAPASHTIRGYAGDRMIVATVFDGDTARPALVTVTSDEGAMLLPTVYESAHRTAFRSLLSEAVSTEVVRSFAIDVETASSVTGDRRARR</sequence>
<comment type="caution">
    <text evidence="1">The sequence shown here is derived from an EMBL/GenBank/DDBJ whole genome shotgun (WGS) entry which is preliminary data.</text>
</comment>
<gene>
    <name evidence="1" type="ORF">JOE66_000637</name>
</gene>
<accession>A0ABS2L1R9</accession>
<keyword evidence="2" id="KW-1185">Reference proteome</keyword>
<proteinExistence type="predicted"/>
<organism evidence="1 2">
    <name type="scientific">Subtercola frigoramans</name>
    <dbReference type="NCBI Taxonomy" id="120298"/>
    <lineage>
        <taxon>Bacteria</taxon>
        <taxon>Bacillati</taxon>
        <taxon>Actinomycetota</taxon>
        <taxon>Actinomycetes</taxon>
        <taxon>Micrococcales</taxon>
        <taxon>Microbacteriaceae</taxon>
        <taxon>Subtercola</taxon>
    </lineage>
</organism>
<evidence type="ECO:0000313" key="1">
    <source>
        <dbReference type="EMBL" id="MBM7471003.1"/>
    </source>
</evidence>
<dbReference type="EMBL" id="JAFBBU010000001">
    <property type="protein sequence ID" value="MBM7471003.1"/>
    <property type="molecule type" value="Genomic_DNA"/>
</dbReference>
<reference evidence="1 2" key="1">
    <citation type="submission" date="2021-01" db="EMBL/GenBank/DDBJ databases">
        <title>Sequencing the genomes of 1000 actinobacteria strains.</title>
        <authorList>
            <person name="Klenk H.-P."/>
        </authorList>
    </citation>
    <scope>NUCLEOTIDE SEQUENCE [LARGE SCALE GENOMIC DNA]</scope>
    <source>
        <strain evidence="1 2">DSM 13057</strain>
    </source>
</reference>
<dbReference type="RefSeq" id="WP_205106684.1">
    <property type="nucleotide sequence ID" value="NZ_BAAAHT010000017.1"/>
</dbReference>
<dbReference type="Proteomes" id="UP000776164">
    <property type="component" value="Unassembled WGS sequence"/>
</dbReference>
<name>A0ABS2L1R9_9MICO</name>